<dbReference type="InterPro" id="IPR008969">
    <property type="entry name" value="CarboxyPept-like_regulatory"/>
</dbReference>
<keyword evidence="10" id="KW-0812">Transmembrane</keyword>
<comment type="similarity">
    <text evidence="2 9">Belongs to the peptidase M14 family.</text>
</comment>
<dbReference type="Proteomes" id="UP000288216">
    <property type="component" value="Unassembled WGS sequence"/>
</dbReference>
<evidence type="ECO:0000256" key="1">
    <source>
        <dbReference type="ARBA" id="ARBA00001947"/>
    </source>
</evidence>
<dbReference type="InterPro" id="IPR057247">
    <property type="entry name" value="CARBOXYPEPT_ZN_2"/>
</dbReference>
<evidence type="ECO:0000313" key="13">
    <source>
        <dbReference type="Proteomes" id="UP000288216"/>
    </source>
</evidence>
<feature type="transmembrane region" description="Helical" evidence="10">
    <location>
        <begin position="383"/>
        <end position="405"/>
    </location>
</feature>
<keyword evidence="13" id="KW-1185">Reference proteome</keyword>
<dbReference type="PROSITE" id="PS00133">
    <property type="entry name" value="CARBOXYPEPT_ZN_2"/>
    <property type="match status" value="1"/>
</dbReference>
<keyword evidence="6" id="KW-0862">Zinc</keyword>
<dbReference type="PANTHER" id="PTHR11532:SF84">
    <property type="entry name" value="CARBOXYPEPTIDASE M"/>
    <property type="match status" value="1"/>
</dbReference>
<dbReference type="Pfam" id="PF00246">
    <property type="entry name" value="Peptidase_M14"/>
    <property type="match status" value="2"/>
</dbReference>
<organism evidence="12 13">
    <name type="scientific">Scyliorhinus torazame</name>
    <name type="common">Cloudy catshark</name>
    <name type="synonym">Catulus torazame</name>
    <dbReference type="NCBI Taxonomy" id="75743"/>
    <lineage>
        <taxon>Eukaryota</taxon>
        <taxon>Metazoa</taxon>
        <taxon>Chordata</taxon>
        <taxon>Craniata</taxon>
        <taxon>Vertebrata</taxon>
        <taxon>Chondrichthyes</taxon>
        <taxon>Elasmobranchii</taxon>
        <taxon>Galeomorphii</taxon>
        <taxon>Galeoidea</taxon>
        <taxon>Carcharhiniformes</taxon>
        <taxon>Scyliorhinidae</taxon>
        <taxon>Scyliorhinus</taxon>
    </lineage>
</organism>
<proteinExistence type="inferred from homology"/>
<feature type="domain" description="Peptidase M14" evidence="11">
    <location>
        <begin position="1"/>
        <end position="272"/>
    </location>
</feature>
<dbReference type="EMBL" id="BFAA01001449">
    <property type="protein sequence ID" value="GCB65621.1"/>
    <property type="molecule type" value="Genomic_DNA"/>
</dbReference>
<gene>
    <name evidence="12" type="ORF">scyTo_0004822</name>
</gene>
<evidence type="ECO:0000256" key="2">
    <source>
        <dbReference type="ARBA" id="ARBA00005988"/>
    </source>
</evidence>
<dbReference type="GO" id="GO:0016485">
    <property type="term" value="P:protein processing"/>
    <property type="evidence" value="ECO:0007669"/>
    <property type="project" value="TreeGrafter"/>
</dbReference>
<dbReference type="OrthoDB" id="10249045at2759"/>
<keyword evidence="7" id="KW-0645">Protease</keyword>
<dbReference type="Gene3D" id="3.40.630.10">
    <property type="entry name" value="Zn peptidases"/>
    <property type="match status" value="2"/>
</dbReference>
<dbReference type="PANTHER" id="PTHR11532">
    <property type="entry name" value="PROTEASE M14 CARBOXYPEPTIDASE"/>
    <property type="match status" value="1"/>
</dbReference>
<keyword evidence="10" id="KW-0472">Membrane</keyword>
<comment type="caution">
    <text evidence="12">The sequence shown here is derived from an EMBL/GenBank/DDBJ whole genome shotgun (WGS) entry which is preliminary data.</text>
</comment>
<dbReference type="SUPFAM" id="SSF53187">
    <property type="entry name" value="Zn-dependent exopeptidases"/>
    <property type="match status" value="1"/>
</dbReference>
<keyword evidence="4" id="KW-0479">Metal-binding</keyword>
<dbReference type="GO" id="GO:0006518">
    <property type="term" value="P:peptide metabolic process"/>
    <property type="evidence" value="ECO:0007669"/>
    <property type="project" value="TreeGrafter"/>
</dbReference>
<dbReference type="CDD" id="cd11308">
    <property type="entry name" value="Peptidase_M14NE-CP-C_like"/>
    <property type="match status" value="1"/>
</dbReference>
<dbReference type="Pfam" id="PF13620">
    <property type="entry name" value="CarboxypepD_reg"/>
    <property type="match status" value="1"/>
</dbReference>
<name>A0A401NXL6_SCYTO</name>
<keyword evidence="8" id="KW-0325">Glycoprotein</keyword>
<keyword evidence="7" id="KW-0482">Metalloprotease</keyword>
<dbReference type="InterPro" id="IPR000834">
    <property type="entry name" value="Peptidase_M14"/>
</dbReference>
<reference evidence="12 13" key="1">
    <citation type="journal article" date="2018" name="Nat. Ecol. Evol.">
        <title>Shark genomes provide insights into elasmobranch evolution and the origin of vertebrates.</title>
        <authorList>
            <person name="Hara Y"/>
            <person name="Yamaguchi K"/>
            <person name="Onimaru K"/>
            <person name="Kadota M"/>
            <person name="Koyanagi M"/>
            <person name="Keeley SD"/>
            <person name="Tatsumi K"/>
            <person name="Tanaka K"/>
            <person name="Motone F"/>
            <person name="Kageyama Y"/>
            <person name="Nozu R"/>
            <person name="Adachi N"/>
            <person name="Nishimura O"/>
            <person name="Nakagawa R"/>
            <person name="Tanegashima C"/>
            <person name="Kiyatake I"/>
            <person name="Matsumoto R"/>
            <person name="Murakumo K"/>
            <person name="Nishida K"/>
            <person name="Terakita A"/>
            <person name="Kuratani S"/>
            <person name="Sato K"/>
            <person name="Hyodo S Kuraku.S."/>
        </authorList>
    </citation>
    <scope>NUCLEOTIDE SEQUENCE [LARGE SCALE GENOMIC DNA]</scope>
</reference>
<dbReference type="GO" id="GO:0004181">
    <property type="term" value="F:metallocarboxypeptidase activity"/>
    <property type="evidence" value="ECO:0007669"/>
    <property type="project" value="InterPro"/>
</dbReference>
<keyword evidence="5" id="KW-0378">Hydrolase</keyword>
<evidence type="ECO:0000256" key="9">
    <source>
        <dbReference type="PROSITE-ProRule" id="PRU01379"/>
    </source>
</evidence>
<evidence type="ECO:0000256" key="8">
    <source>
        <dbReference type="ARBA" id="ARBA00023180"/>
    </source>
</evidence>
<dbReference type="SMART" id="SM00631">
    <property type="entry name" value="Zn_pept"/>
    <property type="match status" value="1"/>
</dbReference>
<dbReference type="InterPro" id="IPR050753">
    <property type="entry name" value="Peptidase_M14_domain"/>
</dbReference>
<accession>A0A401NXL6</accession>
<evidence type="ECO:0000256" key="4">
    <source>
        <dbReference type="ARBA" id="ARBA00022723"/>
    </source>
</evidence>
<dbReference type="PROSITE" id="PS52035">
    <property type="entry name" value="PEPTIDASE_M14"/>
    <property type="match status" value="1"/>
</dbReference>
<evidence type="ECO:0000313" key="12">
    <source>
        <dbReference type="EMBL" id="GCB65621.1"/>
    </source>
</evidence>
<evidence type="ECO:0000256" key="7">
    <source>
        <dbReference type="ARBA" id="ARBA00023049"/>
    </source>
</evidence>
<sequence>MSETIVFLCRHNANGFDLNQNVPDAFRERKVERQNETEHVIKWISSIPFALSANVHTGAMVAVYPYNSLTKGIKGRVIDTNGNPIKGASVYIKGRDNILPYNTTADGEYYQLLLTGRYTILQELCHFGNLHGGALVANYGYDNIPDEYHQYWHTYEDWYYGRLDPEEILEHNTPDHDVFLHISKVYSYTHANMWTGSPCPQEMNASFHFVDGIVNGAAWYPIVGSMQDYNYMWGQCLEVTLEVSCCKYPPVEELQHFWWDNRDALIQYLKQGHLGIKGQVFDEMNNTLSGARVQIDNRETPIPFNTSASGEYYRLLLSGTYKIKVLKEGYHQSTVTITLKDTSSYPYGATVLNFILKKADVSVKPNPTVTPSSNKYSFSSGELTGLCIGVAIGSIVCGILAFCLIKAHISTLTTW</sequence>
<protein>
    <recommendedName>
        <fullName evidence="11">Peptidase M14 domain-containing protein</fullName>
    </recommendedName>
</protein>
<evidence type="ECO:0000256" key="5">
    <source>
        <dbReference type="ARBA" id="ARBA00022801"/>
    </source>
</evidence>
<keyword evidence="3" id="KW-0121">Carboxypeptidase</keyword>
<comment type="cofactor">
    <cofactor evidence="1">
        <name>Zn(2+)</name>
        <dbReference type="ChEBI" id="CHEBI:29105"/>
    </cofactor>
</comment>
<dbReference type="AlphaFoldDB" id="A0A401NXL6"/>
<keyword evidence="10" id="KW-1133">Transmembrane helix</keyword>
<evidence type="ECO:0000256" key="3">
    <source>
        <dbReference type="ARBA" id="ARBA00022645"/>
    </source>
</evidence>
<evidence type="ECO:0000259" key="11">
    <source>
        <dbReference type="PROSITE" id="PS52035"/>
    </source>
</evidence>
<dbReference type="GO" id="GO:0008270">
    <property type="term" value="F:zinc ion binding"/>
    <property type="evidence" value="ECO:0007669"/>
    <property type="project" value="InterPro"/>
</dbReference>
<evidence type="ECO:0000256" key="10">
    <source>
        <dbReference type="SAM" id="Phobius"/>
    </source>
</evidence>
<evidence type="ECO:0000256" key="6">
    <source>
        <dbReference type="ARBA" id="ARBA00022833"/>
    </source>
</evidence>
<dbReference type="STRING" id="75743.A0A401NXL6"/>
<dbReference type="Gene3D" id="2.60.40.1120">
    <property type="entry name" value="Carboxypeptidase-like, regulatory domain"/>
    <property type="match status" value="2"/>
</dbReference>
<feature type="active site" description="Proton donor/acceptor" evidence="9">
    <location>
        <position position="242"/>
    </location>
</feature>
<dbReference type="SUPFAM" id="SSF49464">
    <property type="entry name" value="Carboxypeptidase regulatory domain-like"/>
    <property type="match status" value="2"/>
</dbReference>
<dbReference type="GO" id="GO:0005615">
    <property type="term" value="C:extracellular space"/>
    <property type="evidence" value="ECO:0007669"/>
    <property type="project" value="TreeGrafter"/>
</dbReference>